<accession>A0A1J5S2W1</accession>
<dbReference type="EMBL" id="MLJW01000072">
    <property type="protein sequence ID" value="OIR02737.1"/>
    <property type="molecule type" value="Genomic_DNA"/>
</dbReference>
<dbReference type="GO" id="GO:0043190">
    <property type="term" value="C:ATP-binding cassette (ABC) transporter complex"/>
    <property type="evidence" value="ECO:0007669"/>
    <property type="project" value="InterPro"/>
</dbReference>
<keyword evidence="5 6" id="KW-0472">Membrane</keyword>
<evidence type="ECO:0000256" key="2">
    <source>
        <dbReference type="ARBA" id="ARBA00022475"/>
    </source>
</evidence>
<keyword evidence="3 6" id="KW-0812">Transmembrane</keyword>
<comment type="caution">
    <text evidence="7">The sequence shown here is derived from an EMBL/GenBank/DDBJ whole genome shotgun (WGS) entry which is preliminary data.</text>
</comment>
<dbReference type="NCBIfam" id="TIGR04408">
    <property type="entry name" value="LptG_lptG"/>
    <property type="match status" value="1"/>
</dbReference>
<gene>
    <name evidence="7" type="primary">lptG_6</name>
    <name evidence="7" type="ORF">GALL_151900</name>
</gene>
<evidence type="ECO:0000256" key="6">
    <source>
        <dbReference type="SAM" id="Phobius"/>
    </source>
</evidence>
<comment type="subcellular location">
    <subcellularLocation>
        <location evidence="1">Cell membrane</location>
        <topology evidence="1">Multi-pass membrane protein</topology>
    </subcellularLocation>
</comment>
<dbReference type="InterPro" id="IPR005495">
    <property type="entry name" value="LptG/LptF_permease"/>
</dbReference>
<evidence type="ECO:0000256" key="1">
    <source>
        <dbReference type="ARBA" id="ARBA00004651"/>
    </source>
</evidence>
<reference evidence="7" key="1">
    <citation type="submission" date="2016-10" db="EMBL/GenBank/DDBJ databases">
        <title>Sequence of Gallionella enrichment culture.</title>
        <authorList>
            <person name="Poehlein A."/>
            <person name="Muehling M."/>
            <person name="Daniel R."/>
        </authorList>
    </citation>
    <scope>NUCLEOTIDE SEQUENCE</scope>
</reference>
<evidence type="ECO:0000256" key="3">
    <source>
        <dbReference type="ARBA" id="ARBA00022692"/>
    </source>
</evidence>
<name>A0A1J5S2W1_9ZZZZ</name>
<keyword evidence="2" id="KW-1003">Cell membrane</keyword>
<dbReference type="InterPro" id="IPR030923">
    <property type="entry name" value="LptG"/>
</dbReference>
<evidence type="ECO:0000313" key="7">
    <source>
        <dbReference type="EMBL" id="OIR02737.1"/>
    </source>
</evidence>
<dbReference type="Pfam" id="PF03739">
    <property type="entry name" value="LptF_LptG"/>
    <property type="match status" value="1"/>
</dbReference>
<dbReference type="GO" id="GO:0055085">
    <property type="term" value="P:transmembrane transport"/>
    <property type="evidence" value="ECO:0007669"/>
    <property type="project" value="InterPro"/>
</dbReference>
<proteinExistence type="predicted"/>
<dbReference type="GO" id="GO:0015920">
    <property type="term" value="P:lipopolysaccharide transport"/>
    <property type="evidence" value="ECO:0007669"/>
    <property type="project" value="TreeGrafter"/>
</dbReference>
<feature type="transmembrane region" description="Helical" evidence="6">
    <location>
        <begin position="340"/>
        <end position="361"/>
    </location>
</feature>
<organism evidence="7">
    <name type="scientific">mine drainage metagenome</name>
    <dbReference type="NCBI Taxonomy" id="410659"/>
    <lineage>
        <taxon>unclassified sequences</taxon>
        <taxon>metagenomes</taxon>
        <taxon>ecological metagenomes</taxon>
    </lineage>
</organism>
<feature type="transmembrane region" description="Helical" evidence="6">
    <location>
        <begin position="100"/>
        <end position="118"/>
    </location>
</feature>
<dbReference type="AlphaFoldDB" id="A0A1J5S2W1"/>
<dbReference type="PANTHER" id="PTHR33529">
    <property type="entry name" value="SLR0882 PROTEIN-RELATED"/>
    <property type="match status" value="1"/>
</dbReference>
<evidence type="ECO:0000256" key="4">
    <source>
        <dbReference type="ARBA" id="ARBA00022989"/>
    </source>
</evidence>
<feature type="transmembrane region" description="Helical" evidence="6">
    <location>
        <begin position="282"/>
        <end position="301"/>
    </location>
</feature>
<evidence type="ECO:0000256" key="5">
    <source>
        <dbReference type="ARBA" id="ARBA00023136"/>
    </source>
</evidence>
<dbReference type="PANTHER" id="PTHR33529:SF2">
    <property type="entry name" value="LIPOPOLYSACCHARIDE EXPORT SYSTEM PERMEASE PROTEIN LPTG"/>
    <property type="match status" value="1"/>
</dbReference>
<protein>
    <submittedName>
        <fullName evidence="7">Lipopolysaccharide export system permease protein LptG</fullName>
    </submittedName>
</protein>
<feature type="transmembrane region" description="Helical" evidence="6">
    <location>
        <begin position="308"/>
        <end position="328"/>
    </location>
</feature>
<feature type="transmembrane region" description="Helical" evidence="6">
    <location>
        <begin position="64"/>
        <end position="88"/>
    </location>
</feature>
<sequence>MRTLRRYLSLQIASASGLVLLVFLGLLFFLDVINELSNTAESGASLAHTLLLVSLQLPNRAYEVLPIAALTGTVYVLASLAASSEFTVMRMSGLSPRRALTLLLGLGLAFSVLIFALGEFASPIAERVAATMQARSQGGHFGTNLSSGLWLRNRQGGKDDQMINIRSVTASGELRGVHVYVLGDGAQLLQTIHAASAVYQNGGTWLLRQVTSVAIPTQPGKALDVRHEAELPWRTSVSPSVLDVLLLSPERMSVVDLWRYIGHLRANGQAVQRDEIALWRKLLYPLSAVVMMMLALPFAYLHGRSGQISWKVFGGIMLGISFILLNTLTSRLGLLASWPTWLAAALPYMFYAGSALVFFVWRVQFR</sequence>
<keyword evidence="4 6" id="KW-1133">Transmembrane helix</keyword>
<feature type="transmembrane region" description="Helical" evidence="6">
    <location>
        <begin position="7"/>
        <end position="30"/>
    </location>
</feature>